<dbReference type="SUPFAM" id="SSF69318">
    <property type="entry name" value="Integrin alpha N-terminal domain"/>
    <property type="match status" value="1"/>
</dbReference>
<dbReference type="InterPro" id="IPR028994">
    <property type="entry name" value="Integrin_alpha_N"/>
</dbReference>
<feature type="compositionally biased region" description="Basic and acidic residues" evidence="1">
    <location>
        <begin position="4255"/>
        <end position="4274"/>
    </location>
</feature>
<sequence length="4324" mass="468949">MLRRSFSAATAAFFVLQTIISTFPAKSEVVPVRQSGSTSGNIATPLVEKMAILDAGDRRASLAGLDIFLSDNYIGPLPVAVRASCLGGSETPSLAIDAATYGADARLLNLTQRPELECSSYQVSVVPLRVAQVGGSVIAAGPAAIPEGIAVGVHYSGPIPADAQTKEPAVFVFNSVHGNWTEAKSFAPASPEPQRLYATLSEQQQRIIGGVIVLPDSAQSDPAASGPSTLAKPVDQVSPASGFLAVDRIEPDSKGGYGVNLPMLLRPSRGPGPSFAVRYSPQGTPGVLGRGWDLFVSAIEVRGPAPVYHPGYETEDYLLDGMDLIALDAKGKDIPSLYKGGPILPRVAGTRYFRLRNNSSGLIVRRYGNRPDDYFWEVWDPNSHVTRLYGGTFKENGAAPVIVADNNGLLRGTVPFGDGVRRNVIAQWGLTQEYDRQPARNGAIYFYAQGRKGGGDCLPYWGGECSAALRLEAVEYNRAFGQTFKPIVSTGVTRVVFTWDRRDIKDPHDANRFNSDGRLGLFRAYEYWLRQIDVLYQPDPNNAWLATASINDAAPPAGWAYFAQHRFVLNADNDACMNFDRVLKTYEVEPNPLYDRGPIAVQDEDAPIPLTKQTFSFSYEGEKLKAQKSHDAALDADSCRAVWPDPQKITDLGDWQKVDGKLEFPRAMLEGLGFGLMGERSLLGTGRTEETGASLYVGFGVIGNTSLKEITGGLKGGLNFSKSEGNSTFLDITGDGIDDIVYRDGDTLRYCAGKRSQYPVKGSYTITYPIDRCGIIEGISDLSISSSSTLSIGIEGYGPATSFGGVAFNSSNNDSFVYFTDRDADGLVDLVSYGQVFYNQGETQVAGNNVVRFNRVSALTPPIPGKVADDKLTTRLPLDMRDAIQSIEKRLEATARRLRELEYSQTMIAWEAPLTGVITLAGQLERGESASDPVSPGAYGVKFGPKQFDDLSSEVAKYQEYINKRASCEIWQTDESCHAVYSDPLGPHSVPVPANIEFIAPLQARLGIWLYKRDARTITPCADTTLGSATFDLSSLTFTTACRPNGASAQQIDVKAGDVIYLGYSVHPHLRAWLKPAAKVAYARVDGDAAFNLFKSGDPDKTIEVLPCRWKDEIAAGGPSECLLSKQTRYEFDLRTGTIASAPGTTVQLPAGTGRTFDGRFEIPAELTRDYQVFFDVIAEPRYEPDPGVAAPPPAQPTPPVSLLRRLYRQDVSAQCATVSGTCTVNIAPACDATRPQADCDAFFADPNMAYVLATRLTVLHKIAGTTLPVRNISARTSELIWRVAPQVKSIFTEKPPANATPGIVLKAADGLNKTMVVYLPVGMGEPDLEYARIEQGRIANPDTGLDDDPLHLEPAEIDFADTMKAEPVNVGLARIRQTLALCGYRTEILGFLRSVYPAYGQPFQDDYLNYWQVKIDRYNKRCASAQERFDAKSFTAKPEASSPNTLRLPFFLRYLSVAEQITSAETLLERVLANLALGEALLTDAPRLTRRGYRLPVNVNPLGCKVVADGKPLTKPIVIPEGDCVYRLSANFSMQEFEELVPDAVAKNMRKVLKRFESSPNSAFTINLSATVNGMPISFHQLAGQSTGNDPCSPLAPNTCMGQYGTREIPGQPIDDHFYPKRKVAGGPHGDVLQRITVNKRAGRAVAFTNSIMIPGWKPVCERHFPVFKNLAEMEAKQDCEVPNAQKYEGAEAYEISFPIGENNEFIGRNRVLEFRANPLDVLELHFRLAPVEQTVAIQPATPNDKVTGNFSIFDGGTVGISPGRYLIPRSPSQILSRSETPSEGNVALSCPQLPAGPNPPPANALPPSCRPWTRLGWTEVLLGAQYRTYSDAQRLGNNDDLFSVLRRREILRLHPEIEVEADKFMLEPQPQPSLPIAAAGQPRAFFSRDPNVTKTGGDWSLFAGKTSADGTLKAPLPFVAPPTAKQLSDGSLRFSTHIFPATPPLGNTALQDARAACGDEQHANPDGCENHFASRPNDNLNLKQIEYFPLLHRFVGPVSAALPQQDELKRAATSVCAAEQPGFVASCWMGADDTIFLERAVSPSAGPAPAVHSVSALAGFERPPIVQFLFLFESYKKLACIDPQSPAVNCPGFGITPAPGSAALPNRPVPPAENRTIEVFAPVQSSSSRSVSINGGLAYVNADHIHTVVDTIRQFRDVNGDGYPDVVSGGSVELTSPVGLTRRDWWTYFRATDNTPDLNSELTASGIEQNATSNSEGIGIGLSASTAALFRANGTKKNDKTGSPDTNVDPGFNFSLESGKDELFTQLQDFNGDGLADKFSADTKSGDLNLHLNAGNSLRLDSSKVLNVGTQQLKGLPFNTSHSAGFGVRLGFSYGAGSFAAGLGLAHRDSGSQAALLDFTGDGRPDVVLPQDDGRLLVFPNLGNGFGPGKIHTLKDWQSSPQAGKESGTSLSETSLLDAGLLFTFGFEIPPCCRMVFTPGVKWARNQTRELLQIRDVNGDGMPDVVAVSGGFLPPLAGGNPMLGASNLTTQVSYNPDAKTHLLTEITNPSGSRWVLQHGLFGNSGPEHGRPVWALTATARYDGFDPSQRPDLPNLASDGHDVQLTVFDYAQGYFDRAERQFYGFAKRTSTVYGCDVGKAGTFCLNVLNDPVRLDWATLSKAGYRKLQVIEQAFSNRDFLTQGMELTRTIAGADSSANQEGIGEPPLQAVSRTEYGYSIDDLQTLASPLSPQCQALQFDRLADSWGANFFTIGGSKLPPPADGSQFNREKSLFGTDSICRRDVRGCTAQLRQDACEAGFVREQRTFWAQQSGSVRQRLISLETFGGGVPAEEFNTPATPAVPRLISAVGFDHDQWGQVLAFDRIGEADSQWNPSTESSVNAAIKYVPKQALNIYGSGSTVGYPLLGLAQEIQIFPDPWKDPNDNGTPLRVREAIYSDSGGEQTKDWTAVNLTDVCFYPGGDEFHFFSGTCGAFQNNMRLALTDGYSTMQSALRAAYERTPGLPKGGSSFDAVIHHQFALYDKFGNVLHSISPLSYNKEWIERRFDYEDDPIRRTATSTMLTRCVNDVPGAGADTPSLKADEKSRCTFGLTQLPQPVLRKAITHASTSRIDTHFGAAVETRDINDNRILHDLDRWGRLSLLARSWGNAPRENLTFQGRLKRAVAKNDTRERKPDGTPFTPETLPEVKDWHVLAVADYMRLSDGLLRSNLRRFDSSDSYSGLLGQDQSTRETAIFADGLGRPIQTIREADVCLGITDDFIDSNQNKAPSAGLKERCKDTASGIVNPSTSIDALGRDLQSFESYAIPPGTIREKTLRRFTDLIAPSSSLPPLVGSSYDGAGRPLLVESRLSEPKAPGTVQGTAQFNYRVVPEQGARLARFEALALSPRCTASAVWSDARGLKRTVLEDQEHFYPGTSGLALGSAPAPAPYQRDDAKTRGFCAPLDTIVAQWAAGASDVNLGGQPARVSYAYDPLQQLTGVDYPLDGTDRAAIATRFDLLGRTLELQEPNSGCTSYSYDGLNSLISEKGYRFADIGKPCGTRSNVSNEKAYEYSAGRLVRMSYRSLEEQGGPPDERDAVRIFYDRSPYAIRFGHVLETTRFVPNDQANQRFVDVAGRKCDNCIGQAAVVSDRSGARSFSFNELGLARREVRSIVAPVSKVEPSAGQSETFLPEIAFYEVENAYSAFGDPVQEKLSESAPMNPATACINAGVNTCLARFTIGRKYAPDGAIAQLLFNGKPMVNAAQDALGRPAVRWTSNGIATGYRYDSRDLRLNQMSTLTAAQPGGNGSFMPVQVNGYQYDGGGNIVAYANNADPVQKYTSAFAFGYDAVNRLTGFDARVSNDKDNHDNKFAGSLTSSGTYKYDTGHRFKSRSLRIIGEPGRLLERQWTYHYRTDPTSGPLHAPRRIDFNLDDFTRATSFDYDDVGRMTRICTRPSPDDNDSRTCSAGDAGGDQRAGLLSNRAMTWDAEGRLIRVRGVKDPALPSNADLMREDYVYDAGGNRTLAIHPDPQTENAPPGNREAVTVYMTPYYARPYDGRGSVQLSLGTLPAVSLAAPADSSEYPRATFLYSDLPVGSMTAAVTTYGEAADANATVIARREYSPYGLELTVDGLAQTGRDGASPMSVFHGKELDRRTKFSSFGARSYSRDLGIWLKPDPMVSIVFIRQNYSLLTPQNLSTFAFVSQNPIGRIDPTGLAGEMVAGGCAITVEIGCVPGAFVGALAEATLYVGAAACAGSERCRSSIGNFLVNTGRGLGHIVYNEATRPSEGLPVREGAELERKGKTGSKDEIYGKPGGVEEANKDFDATVKPGTVKDRGGGIRTGETSTGDNITVRPGSNSGEPTVEITRGSGKERATDKFRYRPSEEPQ</sequence>
<dbReference type="RefSeq" id="WP_166354178.1">
    <property type="nucleotide sequence ID" value="NZ_CP049700.1"/>
</dbReference>
<name>A0A7Z0QLN2_9BRAD</name>
<feature type="compositionally biased region" description="Polar residues" evidence="1">
    <location>
        <begin position="4279"/>
        <end position="4297"/>
    </location>
</feature>
<dbReference type="InterPro" id="IPR022385">
    <property type="entry name" value="Rhs_assc_core"/>
</dbReference>
<dbReference type="PANTHER" id="PTHR32305:SF17">
    <property type="entry name" value="TRNA NUCLEASE WAPA"/>
    <property type="match status" value="1"/>
</dbReference>
<feature type="region of interest" description="Disordered" evidence="1">
    <location>
        <begin position="3890"/>
        <end position="3910"/>
    </location>
</feature>
<gene>
    <name evidence="2" type="ORF">G6321_54000</name>
</gene>
<dbReference type="InterPro" id="IPR050708">
    <property type="entry name" value="T6SS_VgrG/RHS"/>
</dbReference>
<evidence type="ECO:0000256" key="1">
    <source>
        <dbReference type="SAM" id="MobiDB-lite"/>
    </source>
</evidence>
<evidence type="ECO:0000313" key="2">
    <source>
        <dbReference type="EMBL" id="NYY96819.1"/>
    </source>
</evidence>
<dbReference type="EMBL" id="JACBFH010000004">
    <property type="protein sequence ID" value="NYY96819.1"/>
    <property type="molecule type" value="Genomic_DNA"/>
</dbReference>
<dbReference type="PANTHER" id="PTHR32305">
    <property type="match status" value="1"/>
</dbReference>
<protein>
    <submittedName>
        <fullName evidence="2">Uncharacterized protein</fullName>
    </submittedName>
</protein>
<organism evidence="2">
    <name type="scientific">Bradyrhizobium barranii subsp. barranii</name>
    <dbReference type="NCBI Taxonomy" id="2823807"/>
    <lineage>
        <taxon>Bacteria</taxon>
        <taxon>Pseudomonadati</taxon>
        <taxon>Pseudomonadota</taxon>
        <taxon>Alphaproteobacteria</taxon>
        <taxon>Hyphomicrobiales</taxon>
        <taxon>Nitrobacteraceae</taxon>
        <taxon>Bradyrhizobium</taxon>
        <taxon>Bradyrhizobium barranii</taxon>
    </lineage>
</organism>
<proteinExistence type="predicted"/>
<dbReference type="Gene3D" id="2.180.10.10">
    <property type="entry name" value="RHS repeat-associated core"/>
    <property type="match status" value="2"/>
</dbReference>
<comment type="caution">
    <text evidence="2">The sequence shown here is derived from an EMBL/GenBank/DDBJ whole genome shotgun (WGS) entry which is preliminary data.</text>
</comment>
<feature type="compositionally biased region" description="Basic and acidic residues" evidence="1">
    <location>
        <begin position="4306"/>
        <end position="4324"/>
    </location>
</feature>
<dbReference type="NCBIfam" id="TIGR03696">
    <property type="entry name" value="Rhs_assc_core"/>
    <property type="match status" value="1"/>
</dbReference>
<accession>A0A7Z0QLN2</accession>
<reference evidence="2" key="1">
    <citation type="submission" date="2020-06" db="EMBL/GenBank/DDBJ databases">
        <title>Whole Genome Sequence of Bradyrhizobium sp. Strain 323S2.</title>
        <authorList>
            <person name="Bromfield E.S.P."/>
        </authorList>
    </citation>
    <scope>NUCLEOTIDE SEQUENCE [LARGE SCALE GENOMIC DNA]</scope>
    <source>
        <strain evidence="2">323S2</strain>
    </source>
</reference>
<feature type="region of interest" description="Disordered" evidence="1">
    <location>
        <begin position="4229"/>
        <end position="4324"/>
    </location>
</feature>
<feature type="compositionally biased region" description="Basic and acidic residues" evidence="1">
    <location>
        <begin position="4230"/>
        <end position="4247"/>
    </location>
</feature>